<protein>
    <submittedName>
        <fullName evidence="2">Uncharacterized protein</fullName>
    </submittedName>
</protein>
<name>D5MMW4_METO1</name>
<dbReference type="EMBL" id="FP565575">
    <property type="protein sequence ID" value="CBE68064.1"/>
    <property type="molecule type" value="Genomic_DNA"/>
</dbReference>
<evidence type="ECO:0000313" key="2">
    <source>
        <dbReference type="EMBL" id="CBE68064.1"/>
    </source>
</evidence>
<proteinExistence type="predicted"/>
<gene>
    <name evidence="2" type="ORF">DAMO_1003</name>
</gene>
<evidence type="ECO:0000313" key="3">
    <source>
        <dbReference type="Proteomes" id="UP000006898"/>
    </source>
</evidence>
<sequence length="159" mass="18028">MINELLHASESLQALMTLLKAAQHLSNYNEIVAAVSEVNAKLMQANAIALSSQEKQSLLSNRITELENQLRELNNWESESQRYQLIQFTFGGYAFCLTPGLENTEPPHYLCAACMNQRKKSILQPYGEAFLRCSLCHEEIQIANLSPVRVDTHFDLRES</sequence>
<keyword evidence="1" id="KW-0175">Coiled coil</keyword>
<dbReference type="STRING" id="671143.DAMO_1003"/>
<accession>D5MMW4</accession>
<dbReference type="AlphaFoldDB" id="D5MMW4"/>
<reference evidence="2 3" key="1">
    <citation type="journal article" date="2010" name="Nature">
        <title>Nitrite-driven anaerobic methane oxidation by oxygenic bacteria.</title>
        <authorList>
            <person name="Ettwig K.F."/>
            <person name="Butler M.K."/>
            <person name="Le Paslier D."/>
            <person name="Pelletier E."/>
            <person name="Mangenot S."/>
            <person name="Kuypers M.M.M."/>
            <person name="Schreiber F."/>
            <person name="Dutilh B.E."/>
            <person name="Zedelius J."/>
            <person name="de Beer D."/>
            <person name="Gloerich J."/>
            <person name="Wessels H.J.C.T."/>
            <person name="van Allen T."/>
            <person name="Luesken F."/>
            <person name="Wu M."/>
            <person name="van de Pas-Schoonen K.T."/>
            <person name="Op den Camp H.J.M."/>
            <person name="Janssen-Megens E.M."/>
            <person name="Francoijs K-J."/>
            <person name="Stunnenberg H."/>
            <person name="Weissenbach J."/>
            <person name="Jetten M.S.M."/>
            <person name="Strous M."/>
        </authorList>
    </citation>
    <scope>NUCLEOTIDE SEQUENCE [LARGE SCALE GENOMIC DNA]</scope>
</reference>
<dbReference type="Proteomes" id="UP000006898">
    <property type="component" value="Chromosome"/>
</dbReference>
<organism evidence="2 3">
    <name type="scientific">Methylomirabilis oxygeniifera</name>
    <dbReference type="NCBI Taxonomy" id="671143"/>
    <lineage>
        <taxon>Bacteria</taxon>
        <taxon>Candidatus Methylomirabilota</taxon>
        <taxon>Candidatus Methylomirabilia</taxon>
        <taxon>Candidatus Methylomirabilales</taxon>
        <taxon>Candidatus Methylomirabilaceae</taxon>
        <taxon>Candidatus Methylomirabilis</taxon>
    </lineage>
</organism>
<dbReference type="HOGENOM" id="CLU_106193_1_0_0"/>
<dbReference type="KEGG" id="mox:DAMO_1003"/>
<feature type="coiled-coil region" evidence="1">
    <location>
        <begin position="59"/>
        <end position="86"/>
    </location>
</feature>
<evidence type="ECO:0000256" key="1">
    <source>
        <dbReference type="SAM" id="Coils"/>
    </source>
</evidence>